<dbReference type="InterPro" id="IPR047234">
    <property type="entry name" value="GRAF_fam"/>
</dbReference>
<keyword evidence="4" id="KW-1185">Reference proteome</keyword>
<dbReference type="PANTHER" id="PTHR12552">
    <property type="entry name" value="OLIGOPHRENIN 1"/>
    <property type="match status" value="1"/>
</dbReference>
<protein>
    <recommendedName>
        <fullName evidence="2">Rho-GAP domain-containing protein</fullName>
    </recommendedName>
</protein>
<dbReference type="SUPFAM" id="SSF48350">
    <property type="entry name" value="GTPase activation domain, GAP"/>
    <property type="match status" value="1"/>
</dbReference>
<accession>A0A0B1SQM2</accession>
<proteinExistence type="predicted"/>
<dbReference type="PROSITE" id="PS50238">
    <property type="entry name" value="RHOGAP"/>
    <property type="match status" value="1"/>
</dbReference>
<evidence type="ECO:0000256" key="1">
    <source>
        <dbReference type="SAM" id="MobiDB-lite"/>
    </source>
</evidence>
<sequence length="225" mass="23231">MTVGNLGVCFGPTLLRPKEETMAAIMDIKFCNVVVEVLIAHCEQIFGTEPPKSIGQPCPPKPDHRTIHHESSSPVIPLSERQTENARQLLTATSSVQASSSRPRAIMPSSPAIRAHVTALGSTNSASSTPPTSSNSHIYDIPAEVSASSSKLLPSYGAPSTSTATTPTTPPTQIASAMARVPAVSASVSSSRAPRCESSDSLNSLISGGSDSPKTSKASGEGPRG</sequence>
<dbReference type="GO" id="GO:0007165">
    <property type="term" value="P:signal transduction"/>
    <property type="evidence" value="ECO:0007669"/>
    <property type="project" value="InterPro"/>
</dbReference>
<feature type="compositionally biased region" description="Basic and acidic residues" evidence="1">
    <location>
        <begin position="61"/>
        <end position="71"/>
    </location>
</feature>
<gene>
    <name evidence="3" type="ORF">OESDEN_12981</name>
</gene>
<feature type="region of interest" description="Disordered" evidence="1">
    <location>
        <begin position="53"/>
        <end position="85"/>
    </location>
</feature>
<dbReference type="AlphaFoldDB" id="A0A0B1SQM2"/>
<reference evidence="3 4" key="1">
    <citation type="submission" date="2014-03" db="EMBL/GenBank/DDBJ databases">
        <title>Draft genome of the hookworm Oesophagostomum dentatum.</title>
        <authorList>
            <person name="Mitreva M."/>
        </authorList>
    </citation>
    <scope>NUCLEOTIDE SEQUENCE [LARGE SCALE GENOMIC DNA]</scope>
    <source>
        <strain evidence="3 4">OD-Hann</strain>
    </source>
</reference>
<evidence type="ECO:0000313" key="3">
    <source>
        <dbReference type="EMBL" id="KHJ87249.1"/>
    </source>
</evidence>
<dbReference type="Gene3D" id="1.10.555.10">
    <property type="entry name" value="Rho GTPase activation protein"/>
    <property type="match status" value="1"/>
</dbReference>
<dbReference type="OrthoDB" id="3183924at2759"/>
<evidence type="ECO:0000313" key="4">
    <source>
        <dbReference type="Proteomes" id="UP000053660"/>
    </source>
</evidence>
<name>A0A0B1SQM2_OESDE</name>
<organism evidence="3 4">
    <name type="scientific">Oesophagostomum dentatum</name>
    <name type="common">Nodular worm</name>
    <dbReference type="NCBI Taxonomy" id="61180"/>
    <lineage>
        <taxon>Eukaryota</taxon>
        <taxon>Metazoa</taxon>
        <taxon>Ecdysozoa</taxon>
        <taxon>Nematoda</taxon>
        <taxon>Chromadorea</taxon>
        <taxon>Rhabditida</taxon>
        <taxon>Rhabditina</taxon>
        <taxon>Rhabditomorpha</taxon>
        <taxon>Strongyloidea</taxon>
        <taxon>Strongylidae</taxon>
        <taxon>Oesophagostomum</taxon>
    </lineage>
</organism>
<feature type="domain" description="Rho-GAP" evidence="2">
    <location>
        <begin position="1"/>
        <end position="46"/>
    </location>
</feature>
<dbReference type="GO" id="GO:0005096">
    <property type="term" value="F:GTPase activator activity"/>
    <property type="evidence" value="ECO:0007669"/>
    <property type="project" value="InterPro"/>
</dbReference>
<dbReference type="PANTHER" id="PTHR12552:SF1">
    <property type="entry name" value="RHO GTPASE-ACTIVATING PROTEIN GRAF"/>
    <property type="match status" value="1"/>
</dbReference>
<dbReference type="Proteomes" id="UP000053660">
    <property type="component" value="Unassembled WGS sequence"/>
</dbReference>
<feature type="region of interest" description="Disordered" evidence="1">
    <location>
        <begin position="152"/>
        <end position="225"/>
    </location>
</feature>
<evidence type="ECO:0000259" key="2">
    <source>
        <dbReference type="PROSITE" id="PS50238"/>
    </source>
</evidence>
<dbReference type="InterPro" id="IPR000198">
    <property type="entry name" value="RhoGAP_dom"/>
</dbReference>
<dbReference type="InterPro" id="IPR008936">
    <property type="entry name" value="Rho_GTPase_activation_prot"/>
</dbReference>
<dbReference type="EMBL" id="KN558201">
    <property type="protein sequence ID" value="KHJ87249.1"/>
    <property type="molecule type" value="Genomic_DNA"/>
</dbReference>
<feature type="compositionally biased region" description="Low complexity" evidence="1">
    <location>
        <begin position="158"/>
        <end position="193"/>
    </location>
</feature>
<feature type="compositionally biased region" description="Polar residues" evidence="1">
    <location>
        <begin position="199"/>
        <end position="218"/>
    </location>
</feature>